<dbReference type="AlphaFoldDB" id="A0A6M6BEN3"/>
<evidence type="ECO:0000313" key="2">
    <source>
        <dbReference type="Proteomes" id="UP000501623"/>
    </source>
</evidence>
<name>A0A6M6BEN3_9BACT</name>
<keyword evidence="2" id="KW-1185">Reference proteome</keyword>
<organism evidence="1 2">
    <name type="scientific">Hymenobacter taeanensis</name>
    <dbReference type="NCBI Taxonomy" id="2735321"/>
    <lineage>
        <taxon>Bacteria</taxon>
        <taxon>Pseudomonadati</taxon>
        <taxon>Bacteroidota</taxon>
        <taxon>Cytophagia</taxon>
        <taxon>Cytophagales</taxon>
        <taxon>Hymenobacteraceae</taxon>
        <taxon>Hymenobacter</taxon>
    </lineage>
</organism>
<dbReference type="Proteomes" id="UP000501623">
    <property type="component" value="Chromosome"/>
</dbReference>
<sequence>MLTRLLYLLSLFVGVSACRQEKLTRSTRMDASAVLKHPQVIAEIRAYIRRNPHPRKGLYYLDAVRKDENTHVKLSSMITKSEVHLSQPWCGFIKFDQEWVLVKTDDCPFLKNIDSLLDRYAASRIYDDTRKRYIIDPQGDTLLVVENFFYDPEVVRIDLHRDTVMAIHRNM</sequence>
<accession>A0A6M6BEN3</accession>
<dbReference type="KEGG" id="hts:HMJ29_08825"/>
<dbReference type="EMBL" id="CP053538">
    <property type="protein sequence ID" value="QJX47031.1"/>
    <property type="molecule type" value="Genomic_DNA"/>
</dbReference>
<reference evidence="1 2" key="1">
    <citation type="submission" date="2020-05" db="EMBL/GenBank/DDBJ databases">
        <title>Complete genome sequence of Hymenobacter sp. TS19 in Coasted Sand Dune.</title>
        <authorList>
            <person name="Lee J.-H."/>
            <person name="Jung J.-H."/>
            <person name="Jeong S."/>
            <person name="Zhao L."/>
            <person name="Kim M.-K."/>
            <person name="Seo H.-S."/>
            <person name="Lim S."/>
        </authorList>
    </citation>
    <scope>NUCLEOTIDE SEQUENCE [LARGE SCALE GENOMIC DNA]</scope>
    <source>
        <strain evidence="1 2">TS19</strain>
    </source>
</reference>
<evidence type="ECO:0000313" key="1">
    <source>
        <dbReference type="EMBL" id="QJX47031.1"/>
    </source>
</evidence>
<proteinExistence type="predicted"/>
<dbReference type="PROSITE" id="PS51257">
    <property type="entry name" value="PROKAR_LIPOPROTEIN"/>
    <property type="match status" value="1"/>
</dbReference>
<protein>
    <recommendedName>
        <fullName evidence="3">Lipoprotein</fullName>
    </recommendedName>
</protein>
<gene>
    <name evidence="1" type="ORF">HMJ29_08825</name>
</gene>
<dbReference type="RefSeq" id="WP_171591130.1">
    <property type="nucleotide sequence ID" value="NZ_CP053538.1"/>
</dbReference>
<evidence type="ECO:0008006" key="3">
    <source>
        <dbReference type="Google" id="ProtNLM"/>
    </source>
</evidence>